<evidence type="ECO:0000313" key="1">
    <source>
        <dbReference type="EMBL" id="EPY02220.1"/>
    </source>
</evidence>
<dbReference type="AlphaFoldDB" id="S9TUS2"/>
<organism evidence="1 2">
    <name type="scientific">Magnetospirillum fulvum MGU-K5</name>
    <dbReference type="NCBI Taxonomy" id="1316936"/>
    <lineage>
        <taxon>Bacteria</taxon>
        <taxon>Pseudomonadati</taxon>
        <taxon>Pseudomonadota</taxon>
        <taxon>Alphaproteobacteria</taxon>
        <taxon>Rhodospirillales</taxon>
        <taxon>Rhodospirillaceae</taxon>
        <taxon>Magnetospirillum</taxon>
    </lineage>
</organism>
<dbReference type="STRING" id="1316936.K678_07071"/>
<gene>
    <name evidence="1" type="ORF">K678_07071</name>
</gene>
<protein>
    <submittedName>
        <fullName evidence="1">Uncharacterized protein</fullName>
    </submittedName>
</protein>
<sequence length="149" mass="15161">MAEATRTETGPLALVVFSPAFERVHYALAIAAAALACNRPVTLFFAMAATRALARPAADGTPGWAGLGSDQGGQSPVEIDSALRAKGIAGFEDLFAACVGLGASVMVCEMGLRALDLTPDALRDDVPLRPGGLVTFLGEIGGAGAPMFI</sequence>
<proteinExistence type="predicted"/>
<dbReference type="RefSeq" id="WP_021131765.1">
    <property type="nucleotide sequence ID" value="NZ_AQPH01000019.1"/>
</dbReference>
<name>S9TUS2_MAGFU</name>
<dbReference type="EMBL" id="AQPH01000019">
    <property type="protein sequence ID" value="EPY02220.1"/>
    <property type="molecule type" value="Genomic_DNA"/>
</dbReference>
<reference evidence="1 2" key="1">
    <citation type="submission" date="2013-04" db="EMBL/GenBank/DDBJ databases">
        <authorList>
            <person name="Kuznetsov B."/>
            <person name="Ivanovsky R."/>
        </authorList>
    </citation>
    <scope>NUCLEOTIDE SEQUENCE [LARGE SCALE GENOMIC DNA]</scope>
    <source>
        <strain evidence="1 2">MGU-K5</strain>
    </source>
</reference>
<dbReference type="eggNOG" id="COG2210">
    <property type="taxonomic scope" value="Bacteria"/>
</dbReference>
<comment type="caution">
    <text evidence="1">The sequence shown here is derived from an EMBL/GenBank/DDBJ whole genome shotgun (WGS) entry which is preliminary data.</text>
</comment>
<dbReference type="InterPro" id="IPR027396">
    <property type="entry name" value="DsrEFH-like"/>
</dbReference>
<dbReference type="Proteomes" id="UP000015350">
    <property type="component" value="Unassembled WGS sequence"/>
</dbReference>
<dbReference type="Gene3D" id="3.40.1260.10">
    <property type="entry name" value="DsrEFH-like"/>
    <property type="match status" value="1"/>
</dbReference>
<dbReference type="OrthoDB" id="269440at2"/>
<accession>S9TUS2</accession>
<dbReference type="SUPFAM" id="SSF75169">
    <property type="entry name" value="DsrEFH-like"/>
    <property type="match status" value="1"/>
</dbReference>
<evidence type="ECO:0000313" key="2">
    <source>
        <dbReference type="Proteomes" id="UP000015350"/>
    </source>
</evidence>